<dbReference type="Proteomes" id="UP000190460">
    <property type="component" value="Unassembled WGS sequence"/>
</dbReference>
<dbReference type="InterPro" id="IPR035906">
    <property type="entry name" value="MetI-like_sf"/>
</dbReference>
<feature type="transmembrane region" description="Helical" evidence="8">
    <location>
        <begin position="87"/>
        <end position="107"/>
    </location>
</feature>
<evidence type="ECO:0000256" key="4">
    <source>
        <dbReference type="ARBA" id="ARBA00022475"/>
    </source>
</evidence>
<evidence type="ECO:0000256" key="2">
    <source>
        <dbReference type="ARBA" id="ARBA00007069"/>
    </source>
</evidence>
<dbReference type="STRING" id="92487.SAMN02745130_00062"/>
<sequence>MQRQFDWGRFLLIAIPFLWLLIFFLLPFAIVVKISLSDTANALPPYVPTLNLSEGLSGITSFFSQLDFESFAWLLDDKIYFLSYLNSLKIAFISTLLTLLIGYPMAYGLAKSPQRWRTILLMLVILPFWTSFLIRVYAWIGILKPEGLLNMGLMGLGLIDNPLAIINTPTAVYIGIVYSYLPFLVLPLYATLEKLDQTLIEAALDLGCSPIKAFWQVTFPLSLPGVVAGCFLVFIPAMGEFVIPDLLGGSDTIMIGKTLWSEFFGNRDWPIASAVAVVLLLSLVIPIVIFQRIQERQREDNA</sequence>
<dbReference type="PANTHER" id="PTHR42929:SF3">
    <property type="entry name" value="PUTRESCINE TRANSPORT SYSTEM PERMEASE PROTEIN POTH"/>
    <property type="match status" value="1"/>
</dbReference>
<feature type="transmembrane region" description="Helical" evidence="8">
    <location>
        <begin position="12"/>
        <end position="36"/>
    </location>
</feature>
<evidence type="ECO:0000256" key="6">
    <source>
        <dbReference type="ARBA" id="ARBA00022989"/>
    </source>
</evidence>
<feature type="transmembrane region" description="Helical" evidence="8">
    <location>
        <begin position="213"/>
        <end position="237"/>
    </location>
</feature>
<feature type="transmembrane region" description="Helical" evidence="8">
    <location>
        <begin position="119"/>
        <end position="140"/>
    </location>
</feature>
<keyword evidence="6 8" id="KW-1133">Transmembrane helix</keyword>
<dbReference type="GO" id="GO:0005886">
    <property type="term" value="C:plasma membrane"/>
    <property type="evidence" value="ECO:0007669"/>
    <property type="project" value="UniProtKB-SubCell"/>
</dbReference>
<feature type="transmembrane region" description="Helical" evidence="8">
    <location>
        <begin position="147"/>
        <end position="166"/>
    </location>
</feature>
<accession>A0A1T4VRL6</accession>
<name>A0A1T4VRL6_9GAMM</name>
<organism evidence="10 11">
    <name type="scientific">Thiothrix eikelboomii</name>
    <dbReference type="NCBI Taxonomy" id="92487"/>
    <lineage>
        <taxon>Bacteria</taxon>
        <taxon>Pseudomonadati</taxon>
        <taxon>Pseudomonadota</taxon>
        <taxon>Gammaproteobacteria</taxon>
        <taxon>Thiotrichales</taxon>
        <taxon>Thiotrichaceae</taxon>
        <taxon>Thiothrix</taxon>
    </lineage>
</organism>
<protein>
    <submittedName>
        <fullName evidence="10">Putrescine transport system permease protein</fullName>
    </submittedName>
</protein>
<dbReference type="CDD" id="cd06261">
    <property type="entry name" value="TM_PBP2"/>
    <property type="match status" value="1"/>
</dbReference>
<dbReference type="SUPFAM" id="SSF161098">
    <property type="entry name" value="MetI-like"/>
    <property type="match status" value="1"/>
</dbReference>
<evidence type="ECO:0000256" key="3">
    <source>
        <dbReference type="ARBA" id="ARBA00022448"/>
    </source>
</evidence>
<comment type="subcellular location">
    <subcellularLocation>
        <location evidence="1 8">Cell membrane</location>
        <topology evidence="1 8">Multi-pass membrane protein</topology>
    </subcellularLocation>
</comment>
<comment type="similarity">
    <text evidence="2">Belongs to the binding-protein-dependent transport system permease family. CysTW subfamily.</text>
</comment>
<dbReference type="PANTHER" id="PTHR42929">
    <property type="entry name" value="INNER MEMBRANE ABC TRANSPORTER PERMEASE PROTEIN YDCU-RELATED-RELATED"/>
    <property type="match status" value="1"/>
</dbReference>
<gene>
    <name evidence="10" type="ORF">SAMN02745130_00062</name>
</gene>
<evidence type="ECO:0000256" key="7">
    <source>
        <dbReference type="ARBA" id="ARBA00023136"/>
    </source>
</evidence>
<evidence type="ECO:0000256" key="5">
    <source>
        <dbReference type="ARBA" id="ARBA00022692"/>
    </source>
</evidence>
<feature type="domain" description="ABC transmembrane type-1" evidence="9">
    <location>
        <begin position="84"/>
        <end position="290"/>
    </location>
</feature>
<dbReference type="GO" id="GO:0055085">
    <property type="term" value="P:transmembrane transport"/>
    <property type="evidence" value="ECO:0007669"/>
    <property type="project" value="InterPro"/>
</dbReference>
<feature type="transmembrane region" description="Helical" evidence="8">
    <location>
        <begin position="172"/>
        <end position="192"/>
    </location>
</feature>
<dbReference type="InterPro" id="IPR000515">
    <property type="entry name" value="MetI-like"/>
</dbReference>
<evidence type="ECO:0000256" key="1">
    <source>
        <dbReference type="ARBA" id="ARBA00004651"/>
    </source>
</evidence>
<dbReference type="RefSeq" id="WP_078920584.1">
    <property type="nucleotide sequence ID" value="NZ_FUYB01000001.1"/>
</dbReference>
<keyword evidence="3 8" id="KW-0813">Transport</keyword>
<keyword evidence="4" id="KW-1003">Cell membrane</keyword>
<reference evidence="11" key="1">
    <citation type="submission" date="2017-02" db="EMBL/GenBank/DDBJ databases">
        <authorList>
            <person name="Varghese N."/>
            <person name="Submissions S."/>
        </authorList>
    </citation>
    <scope>NUCLEOTIDE SEQUENCE [LARGE SCALE GENOMIC DNA]</scope>
    <source>
        <strain evidence="11">ATCC 49788</strain>
    </source>
</reference>
<dbReference type="Gene3D" id="1.10.3720.10">
    <property type="entry name" value="MetI-like"/>
    <property type="match status" value="1"/>
</dbReference>
<dbReference type="OrthoDB" id="9807047at2"/>
<evidence type="ECO:0000313" key="10">
    <source>
        <dbReference type="EMBL" id="SKA67587.1"/>
    </source>
</evidence>
<keyword evidence="11" id="KW-1185">Reference proteome</keyword>
<evidence type="ECO:0000256" key="8">
    <source>
        <dbReference type="RuleBase" id="RU363032"/>
    </source>
</evidence>
<proteinExistence type="inferred from homology"/>
<dbReference type="AlphaFoldDB" id="A0A1T4VRL6"/>
<evidence type="ECO:0000313" key="11">
    <source>
        <dbReference type="Proteomes" id="UP000190460"/>
    </source>
</evidence>
<dbReference type="PROSITE" id="PS50928">
    <property type="entry name" value="ABC_TM1"/>
    <property type="match status" value="1"/>
</dbReference>
<feature type="transmembrane region" description="Helical" evidence="8">
    <location>
        <begin position="269"/>
        <end position="290"/>
    </location>
</feature>
<evidence type="ECO:0000259" key="9">
    <source>
        <dbReference type="PROSITE" id="PS50928"/>
    </source>
</evidence>
<dbReference type="Pfam" id="PF00528">
    <property type="entry name" value="BPD_transp_1"/>
    <property type="match status" value="1"/>
</dbReference>
<keyword evidence="7 8" id="KW-0472">Membrane</keyword>
<dbReference type="EMBL" id="FUYB01000001">
    <property type="protein sequence ID" value="SKA67587.1"/>
    <property type="molecule type" value="Genomic_DNA"/>
</dbReference>
<keyword evidence="5 8" id="KW-0812">Transmembrane</keyword>